<proteinExistence type="predicted"/>
<protein>
    <submittedName>
        <fullName evidence="2">Major capsid protein</fullName>
    </submittedName>
</protein>
<dbReference type="EMBL" id="LNIX01000007">
    <property type="protein sequence ID" value="OXA51636.1"/>
    <property type="molecule type" value="Genomic_DNA"/>
</dbReference>
<feature type="region of interest" description="Disordered" evidence="1">
    <location>
        <begin position="73"/>
        <end position="94"/>
    </location>
</feature>
<feature type="compositionally biased region" description="Basic and acidic residues" evidence="1">
    <location>
        <begin position="75"/>
        <end position="93"/>
    </location>
</feature>
<organism evidence="2 3">
    <name type="scientific">Folsomia candida</name>
    <name type="common">Springtail</name>
    <dbReference type="NCBI Taxonomy" id="158441"/>
    <lineage>
        <taxon>Eukaryota</taxon>
        <taxon>Metazoa</taxon>
        <taxon>Ecdysozoa</taxon>
        <taxon>Arthropoda</taxon>
        <taxon>Hexapoda</taxon>
        <taxon>Collembola</taxon>
        <taxon>Entomobryomorpha</taxon>
        <taxon>Isotomoidea</taxon>
        <taxon>Isotomidae</taxon>
        <taxon>Proisotominae</taxon>
        <taxon>Folsomia</taxon>
    </lineage>
</organism>
<evidence type="ECO:0000256" key="1">
    <source>
        <dbReference type="SAM" id="MobiDB-lite"/>
    </source>
</evidence>
<gene>
    <name evidence="2" type="ORF">Fcan01_13532</name>
</gene>
<evidence type="ECO:0000313" key="2">
    <source>
        <dbReference type="EMBL" id="OXA51636.1"/>
    </source>
</evidence>
<evidence type="ECO:0000313" key="3">
    <source>
        <dbReference type="Proteomes" id="UP000198287"/>
    </source>
</evidence>
<sequence length="195" mass="21889">MYRDYSGTSTTETPQQDWSTLTSGEKAAIITVLSVFGIVFMILFLKQVGEWIGYRWALRHDKNVVGVAVMRRRGSNSEENHSNGDNDHGDGEMNRMPMDQVVISEVELSAIDRIIARQSTGRNPAQTQRPSPYPRQLFSTISYPVGSDLPPAYDDALHFELRDMNNVEPIDHLVGEPDCPPPSYWNSIGGNTGYR</sequence>
<dbReference type="AlphaFoldDB" id="A0A226E546"/>
<comment type="caution">
    <text evidence="2">The sequence shown here is derived from an EMBL/GenBank/DDBJ whole genome shotgun (WGS) entry which is preliminary data.</text>
</comment>
<accession>A0A226E546</accession>
<name>A0A226E546_FOLCA</name>
<dbReference type="Proteomes" id="UP000198287">
    <property type="component" value="Unassembled WGS sequence"/>
</dbReference>
<keyword evidence="3" id="KW-1185">Reference proteome</keyword>
<reference evidence="2 3" key="1">
    <citation type="submission" date="2015-12" db="EMBL/GenBank/DDBJ databases">
        <title>The genome of Folsomia candida.</title>
        <authorList>
            <person name="Faddeeva A."/>
            <person name="Derks M.F."/>
            <person name="Anvar Y."/>
            <person name="Smit S."/>
            <person name="Van Straalen N."/>
            <person name="Roelofs D."/>
        </authorList>
    </citation>
    <scope>NUCLEOTIDE SEQUENCE [LARGE SCALE GENOMIC DNA]</scope>
    <source>
        <strain evidence="2 3">VU population</strain>
        <tissue evidence="2">Whole body</tissue>
    </source>
</reference>